<sequence length="169" mass="18540">MLQTLPICSYPLDCTIYIEYRKAVCVVVATAWEAKGVAMKKLTVLWFAVAALMLSAAGGSALAQNHVARGGGGFHGNGSGMNHGGGYQARHGFHRFRDFHGRGRIIIGGPFFWPPVYRDPFFFPDAAPLMYVQPEANYSYYCNDPPGYYPDVPACPSGWLRVAPDDAPY</sequence>
<evidence type="ECO:0000313" key="3">
    <source>
        <dbReference type="Proteomes" id="UP000008392"/>
    </source>
</evidence>
<dbReference type="Proteomes" id="UP000008392">
    <property type="component" value="Chromosome"/>
</dbReference>
<keyword evidence="1" id="KW-0472">Membrane</keyword>
<keyword evidence="3" id="KW-1185">Reference proteome</keyword>
<dbReference type="HOGENOM" id="CLU_1575794_0_0_4"/>
<reference evidence="2 3" key="4">
    <citation type="journal article" date="2010" name="Environ. Microbiol.">
        <title>The bacterial genus Collimonas: mycophagy, weathering and other adaptive solutions to life in oligotrophic soil environments.</title>
        <authorList>
            <person name="Leveau J.H."/>
            <person name="Uroz S."/>
            <person name="de Boer W."/>
        </authorList>
    </citation>
    <scope>NUCLEOTIDE SEQUENCE [LARGE SCALE GENOMIC DNA]</scope>
    <source>
        <strain evidence="2 3">Ter331</strain>
    </source>
</reference>
<dbReference type="STRING" id="1005048.CFU_2321"/>
<reference evidence="2 3" key="5">
    <citation type="journal article" date="2011" name="ISME J.">
        <title>Dual transcriptional profiling of a bacterial/fungal confrontation: Collimonas fungivorans versus Aspergillus niger.</title>
        <authorList>
            <person name="Mela F."/>
            <person name="Fritsche K."/>
            <person name="de Boer W."/>
            <person name="van Veen J.A."/>
            <person name="de Graaff L.H."/>
            <person name="van den Berg M."/>
            <person name="Leveau J.H."/>
        </authorList>
    </citation>
    <scope>NUCLEOTIDE SEQUENCE [LARGE SCALE GENOMIC DNA]</scope>
    <source>
        <strain evidence="2 3">Ter331</strain>
    </source>
</reference>
<dbReference type="EMBL" id="CP002745">
    <property type="protein sequence ID" value="AEK62148.1"/>
    <property type="molecule type" value="Genomic_DNA"/>
</dbReference>
<feature type="transmembrane region" description="Helical" evidence="1">
    <location>
        <begin position="44"/>
        <end position="63"/>
    </location>
</feature>
<reference evidence="2 3" key="3">
    <citation type="journal article" date="2008" name="FEMS Microbiol. Ecol.">
        <title>Identification and characterization of genes underlying chitinolysis in Collimonas fungivorans Ter331.</title>
        <authorList>
            <person name="Fritsche K."/>
            <person name="de Boer W."/>
            <person name="Gerards S."/>
            <person name="van den Berg M."/>
            <person name="van Veen J.A."/>
            <person name="Leveau J.H."/>
        </authorList>
    </citation>
    <scope>NUCLEOTIDE SEQUENCE [LARGE SCALE GENOMIC DNA]</scope>
    <source>
        <strain evidence="2 3">Ter331</strain>
    </source>
</reference>
<protein>
    <recommendedName>
        <fullName evidence="4">Proline-rich region</fullName>
    </recommendedName>
</protein>
<dbReference type="AlphaFoldDB" id="G0A942"/>
<accession>G0A942</accession>
<reference evidence="3" key="6">
    <citation type="submission" date="2011-05" db="EMBL/GenBank/DDBJ databases">
        <title>Complete sequence of Collimonas fungivorans Ter331.</title>
        <authorList>
            <person name="Leveau J.H."/>
        </authorList>
    </citation>
    <scope>NUCLEOTIDE SEQUENCE [LARGE SCALE GENOMIC DNA]</scope>
    <source>
        <strain evidence="3">Ter331</strain>
    </source>
</reference>
<proteinExistence type="predicted"/>
<dbReference type="KEGG" id="cfu:CFU_2321"/>
<gene>
    <name evidence="2" type="ordered locus">CFU_2321</name>
</gene>
<organism evidence="2 3">
    <name type="scientific">Collimonas fungivorans (strain Ter331)</name>
    <dbReference type="NCBI Taxonomy" id="1005048"/>
    <lineage>
        <taxon>Bacteria</taxon>
        <taxon>Pseudomonadati</taxon>
        <taxon>Pseudomonadota</taxon>
        <taxon>Betaproteobacteria</taxon>
        <taxon>Burkholderiales</taxon>
        <taxon>Oxalobacteraceae</taxon>
        <taxon>Collimonas</taxon>
    </lineage>
</organism>
<keyword evidence="1" id="KW-0812">Transmembrane</keyword>
<name>G0A942_COLFT</name>
<evidence type="ECO:0008006" key="4">
    <source>
        <dbReference type="Google" id="ProtNLM"/>
    </source>
</evidence>
<reference evidence="2 3" key="2">
    <citation type="journal article" date="2006" name="J. Microbiol. Methods">
        <title>Genomic flank-sequencing of plasposon insertion sites for rapid identification of functional genes.</title>
        <authorList>
            <person name="Leveau J.H."/>
            <person name="Gerards S."/>
            <person name="Fritsche K."/>
            <person name="Zondag G."/>
            <person name="van Veen J.A."/>
        </authorList>
    </citation>
    <scope>NUCLEOTIDE SEQUENCE [LARGE SCALE GENOMIC DNA]</scope>
    <source>
        <strain evidence="2 3">Ter331</strain>
    </source>
</reference>
<reference evidence="2 3" key="1">
    <citation type="journal article" date="2004" name="Environ. Microbiol.">
        <title>Phylogeny-function analysis of (meta)genomic libraries: screening for expression of ribosomal RNA genes by large-insert library fluorescent in situ hybridization (LIL-FISH).</title>
        <authorList>
            <person name="Leveau J.H."/>
            <person name="Gerards S."/>
            <person name="de Boer W."/>
            <person name="van Veen J.A."/>
        </authorList>
    </citation>
    <scope>NUCLEOTIDE SEQUENCE [LARGE SCALE GENOMIC DNA]</scope>
    <source>
        <strain evidence="2 3">Ter331</strain>
    </source>
</reference>
<keyword evidence="1" id="KW-1133">Transmembrane helix</keyword>
<evidence type="ECO:0000313" key="2">
    <source>
        <dbReference type="EMBL" id="AEK62148.1"/>
    </source>
</evidence>
<evidence type="ECO:0000256" key="1">
    <source>
        <dbReference type="SAM" id="Phobius"/>
    </source>
</evidence>